<evidence type="ECO:0000313" key="3">
    <source>
        <dbReference type="Proteomes" id="UP001054821"/>
    </source>
</evidence>
<feature type="region of interest" description="Disordered" evidence="1">
    <location>
        <begin position="20"/>
        <end position="40"/>
    </location>
</feature>
<accession>A0AAD4Z2B0</accession>
<gene>
    <name evidence="2" type="ORF">L3X38_021108</name>
</gene>
<evidence type="ECO:0000313" key="2">
    <source>
        <dbReference type="EMBL" id="KAI5330982.1"/>
    </source>
</evidence>
<proteinExistence type="predicted"/>
<keyword evidence="3" id="KW-1185">Reference proteome</keyword>
<dbReference type="EMBL" id="JAJFAZ020000004">
    <property type="protein sequence ID" value="KAI5330982.1"/>
    <property type="molecule type" value="Genomic_DNA"/>
</dbReference>
<dbReference type="AlphaFoldDB" id="A0AAD4Z2B0"/>
<protein>
    <submittedName>
        <fullName evidence="2">Uncharacterized protein</fullName>
    </submittedName>
</protein>
<dbReference type="Proteomes" id="UP001054821">
    <property type="component" value="Chromosome 4"/>
</dbReference>
<reference evidence="2 3" key="1">
    <citation type="journal article" date="2022" name="G3 (Bethesda)">
        <title>Whole-genome sequence and methylome profiling of the almond [Prunus dulcis (Mill.) D.A. Webb] cultivar 'Nonpareil'.</title>
        <authorList>
            <person name="D'Amico-Willman K.M."/>
            <person name="Ouma W.Z."/>
            <person name="Meulia T."/>
            <person name="Sideli G.M."/>
            <person name="Gradziel T.M."/>
            <person name="Fresnedo-Ramirez J."/>
        </authorList>
    </citation>
    <scope>NUCLEOTIDE SEQUENCE [LARGE SCALE GENOMIC DNA]</scope>
    <source>
        <strain evidence="2">Clone GOH B32 T37-40</strain>
    </source>
</reference>
<evidence type="ECO:0000256" key="1">
    <source>
        <dbReference type="SAM" id="MobiDB-lite"/>
    </source>
</evidence>
<feature type="compositionally biased region" description="Basic and acidic residues" evidence="1">
    <location>
        <begin position="164"/>
        <end position="173"/>
    </location>
</feature>
<sequence>MIDFKLESLRKISQVTQPCYGQVPVPDDKSESPESPTQSDFVVENQLRTLNKKFEINWVSLNRHLKAPENKPRRDLYHQAYPNSKHREMIFKQWKDMRSAKVEIYYLDFIESRYMTNDELKTLTKEKWKLADKSVVESSHPPVETIIIEHQKAPVPTTPFKTFESSDPHRKLIEQNNYTN</sequence>
<organism evidence="2 3">
    <name type="scientific">Prunus dulcis</name>
    <name type="common">Almond</name>
    <name type="synonym">Amygdalus dulcis</name>
    <dbReference type="NCBI Taxonomy" id="3755"/>
    <lineage>
        <taxon>Eukaryota</taxon>
        <taxon>Viridiplantae</taxon>
        <taxon>Streptophyta</taxon>
        <taxon>Embryophyta</taxon>
        <taxon>Tracheophyta</taxon>
        <taxon>Spermatophyta</taxon>
        <taxon>Magnoliopsida</taxon>
        <taxon>eudicotyledons</taxon>
        <taxon>Gunneridae</taxon>
        <taxon>Pentapetalae</taxon>
        <taxon>rosids</taxon>
        <taxon>fabids</taxon>
        <taxon>Rosales</taxon>
        <taxon>Rosaceae</taxon>
        <taxon>Amygdaloideae</taxon>
        <taxon>Amygdaleae</taxon>
        <taxon>Prunus</taxon>
    </lineage>
</organism>
<feature type="region of interest" description="Disordered" evidence="1">
    <location>
        <begin position="157"/>
        <end position="180"/>
    </location>
</feature>
<name>A0AAD4Z2B0_PRUDU</name>
<comment type="caution">
    <text evidence="2">The sequence shown here is derived from an EMBL/GenBank/DDBJ whole genome shotgun (WGS) entry which is preliminary data.</text>
</comment>